<evidence type="ECO:0000313" key="1">
    <source>
        <dbReference type="EMBL" id="ENO18522.1"/>
    </source>
</evidence>
<dbReference type="Proteomes" id="UP000013015">
    <property type="component" value="Unassembled WGS sequence"/>
</dbReference>
<comment type="caution">
    <text evidence="1">The sequence shown here is derived from an EMBL/GenBank/DDBJ whole genome shotgun (WGS) entry which is preliminary data.</text>
</comment>
<dbReference type="EMBL" id="AQHZ01000013">
    <property type="protein sequence ID" value="ENO18522.1"/>
    <property type="molecule type" value="Genomic_DNA"/>
</dbReference>
<proteinExistence type="predicted"/>
<sequence length="52" mass="5749">MPFRQDLGVLASTEIMLRGHPNEKLKGAQPPQLPFRQDLGVLASTEIMFGVL</sequence>
<keyword evidence="2" id="KW-1185">Reference proteome</keyword>
<name>N6X527_9ACTO</name>
<gene>
    <name evidence="1" type="ORF">HMPREF9004_0779</name>
</gene>
<reference evidence="1 2" key="1">
    <citation type="submission" date="2013-03" db="EMBL/GenBank/DDBJ databases">
        <title>Reference genome for the Human Microbiome Project.</title>
        <authorList>
            <person name="Aqrawi P."/>
            <person name="Ayvaz T."/>
            <person name="Bess C."/>
            <person name="Blankenburg K."/>
            <person name="Coyle M."/>
            <person name="Deng J."/>
            <person name="Forbes L."/>
            <person name="Fowler G."/>
            <person name="Francisco L."/>
            <person name="Fu Q."/>
            <person name="Gibbs R."/>
            <person name="Gross S."/>
            <person name="Gubbala S."/>
            <person name="Hale W."/>
            <person name="Hemphill L."/>
            <person name="Highlander S."/>
            <person name="Hirani K."/>
            <person name="Jackson L."/>
            <person name="Jakkamsetti A."/>
            <person name="Javaid M."/>
            <person name="Jayaseelan J.C."/>
            <person name="Jiang H."/>
            <person name="Joshi V."/>
            <person name="Korchina V."/>
            <person name="Kovar C."/>
            <person name="Lara F."/>
            <person name="Lee S."/>
            <person name="Liu Y."/>
            <person name="Mata R."/>
            <person name="Mathew T."/>
            <person name="Munidasa M."/>
            <person name="Muzny D."/>
            <person name="Nazareth L."/>
            <person name="Ngo R."/>
            <person name="Nguyen L."/>
            <person name="Nguyen N."/>
            <person name="Okwuonu G."/>
            <person name="Ongeri F."/>
            <person name="Palculict T."/>
            <person name="Patil S."/>
            <person name="Petrosino J."/>
            <person name="Pham C."/>
            <person name="Pham P."/>
            <person name="Pu L.-L."/>
            <person name="Qin X."/>
            <person name="Qu J."/>
            <person name="Reid J."/>
            <person name="Ross M."/>
            <person name="Ruth R."/>
            <person name="Saada N."/>
            <person name="San Lucas F."/>
            <person name="Santibanez J."/>
            <person name="Shang Y."/>
            <person name="Simmons D."/>
            <person name="Song X.-Z."/>
            <person name="Tang L.-Y."/>
            <person name="Thornton R."/>
            <person name="Warren J."/>
            <person name="Weissenberger G."/>
            <person name="Wilczek-Boney K."/>
            <person name="Worley K."/>
            <person name="Youmans B."/>
            <person name="Zhang J."/>
            <person name="Zhang L."/>
            <person name="Zhao Z."/>
            <person name="Zhou C."/>
            <person name="Zhu D."/>
            <person name="Zhu Y."/>
        </authorList>
    </citation>
    <scope>NUCLEOTIDE SEQUENCE [LARGE SCALE GENOMIC DNA]</scope>
    <source>
        <strain evidence="1 2">F0333</strain>
    </source>
</reference>
<dbReference type="AlphaFoldDB" id="N6X527"/>
<organism evidence="1 2">
    <name type="scientific">Schaalia cardiffensis F0333</name>
    <dbReference type="NCBI Taxonomy" id="888050"/>
    <lineage>
        <taxon>Bacteria</taxon>
        <taxon>Bacillati</taxon>
        <taxon>Actinomycetota</taxon>
        <taxon>Actinomycetes</taxon>
        <taxon>Actinomycetales</taxon>
        <taxon>Actinomycetaceae</taxon>
        <taxon>Schaalia</taxon>
    </lineage>
</organism>
<dbReference type="HOGENOM" id="CLU_3075764_0_0_11"/>
<evidence type="ECO:0000313" key="2">
    <source>
        <dbReference type="Proteomes" id="UP000013015"/>
    </source>
</evidence>
<protein>
    <submittedName>
        <fullName evidence="1">Uncharacterized protein</fullName>
    </submittedName>
</protein>
<accession>N6X527</accession>